<feature type="region of interest" description="Disordered" evidence="1">
    <location>
        <begin position="77"/>
        <end position="102"/>
    </location>
</feature>
<proteinExistence type="predicted"/>
<evidence type="ECO:0008006" key="4">
    <source>
        <dbReference type="Google" id="ProtNLM"/>
    </source>
</evidence>
<dbReference type="AlphaFoldDB" id="A0A438EQ66"/>
<comment type="caution">
    <text evidence="2">The sequence shown here is derived from an EMBL/GenBank/DDBJ whole genome shotgun (WGS) entry which is preliminary data.</text>
</comment>
<dbReference type="EMBL" id="QGNW01001217">
    <property type="protein sequence ID" value="RVW49896.1"/>
    <property type="molecule type" value="Genomic_DNA"/>
</dbReference>
<name>A0A438EQ66_VITVI</name>
<dbReference type="Proteomes" id="UP000288805">
    <property type="component" value="Unassembled WGS sequence"/>
</dbReference>
<evidence type="ECO:0000256" key="1">
    <source>
        <dbReference type="SAM" id="MobiDB-lite"/>
    </source>
</evidence>
<accession>A0A438EQ66</accession>
<reference evidence="2 3" key="1">
    <citation type="journal article" date="2018" name="PLoS Genet.">
        <title>Population sequencing reveals clonal diversity and ancestral inbreeding in the grapevine cultivar Chardonnay.</title>
        <authorList>
            <person name="Roach M.J."/>
            <person name="Johnson D.L."/>
            <person name="Bohlmann J."/>
            <person name="van Vuuren H.J."/>
            <person name="Jones S.J."/>
            <person name="Pretorius I.S."/>
            <person name="Schmidt S.A."/>
            <person name="Borneman A.R."/>
        </authorList>
    </citation>
    <scope>NUCLEOTIDE SEQUENCE [LARGE SCALE GENOMIC DNA]</scope>
    <source>
        <strain evidence="3">cv. Chardonnay</strain>
        <tissue evidence="2">Leaf</tissue>
    </source>
</reference>
<gene>
    <name evidence="2" type="ORF">CK203_093853</name>
</gene>
<sequence>MFASVEPLRLRTWEDVAHEFLTQFVFSANIDAFRRELKATRQSQMSLFLHLSVVGRILRIYSCNFQCEELIARGLWTDTAPSPDSKGKKSIGSSNSGHDTKGCAALHHAIRTD</sequence>
<evidence type="ECO:0000313" key="3">
    <source>
        <dbReference type="Proteomes" id="UP000288805"/>
    </source>
</evidence>
<organism evidence="2 3">
    <name type="scientific">Vitis vinifera</name>
    <name type="common">Grape</name>
    <dbReference type="NCBI Taxonomy" id="29760"/>
    <lineage>
        <taxon>Eukaryota</taxon>
        <taxon>Viridiplantae</taxon>
        <taxon>Streptophyta</taxon>
        <taxon>Embryophyta</taxon>
        <taxon>Tracheophyta</taxon>
        <taxon>Spermatophyta</taxon>
        <taxon>Magnoliopsida</taxon>
        <taxon>eudicotyledons</taxon>
        <taxon>Gunneridae</taxon>
        <taxon>Pentapetalae</taxon>
        <taxon>rosids</taxon>
        <taxon>Vitales</taxon>
        <taxon>Vitaceae</taxon>
        <taxon>Viteae</taxon>
        <taxon>Vitis</taxon>
    </lineage>
</organism>
<evidence type="ECO:0000313" key="2">
    <source>
        <dbReference type="EMBL" id="RVW49896.1"/>
    </source>
</evidence>
<protein>
    <recommendedName>
        <fullName evidence="4">Retrotransposon gag domain-containing protein</fullName>
    </recommendedName>
</protein>